<dbReference type="InterPro" id="IPR003414">
    <property type="entry name" value="PP_kinase"/>
</dbReference>
<dbReference type="NCBIfam" id="NF003917">
    <property type="entry name" value="PRK05443.1-1"/>
    <property type="match status" value="1"/>
</dbReference>
<feature type="binding site" evidence="6">
    <location>
        <position position="574"/>
    </location>
    <ligand>
        <name>ATP</name>
        <dbReference type="ChEBI" id="CHEBI:30616"/>
    </ligand>
</feature>
<dbReference type="Pfam" id="PF13089">
    <property type="entry name" value="PP_kinase_N"/>
    <property type="match status" value="1"/>
</dbReference>
<dbReference type="Gene3D" id="3.30.870.10">
    <property type="entry name" value="Endonuclease Chain A"/>
    <property type="match status" value="2"/>
</dbReference>
<feature type="binding site" evidence="6">
    <location>
        <position position="602"/>
    </location>
    <ligand>
        <name>ATP</name>
        <dbReference type="ChEBI" id="CHEBI:30616"/>
    </ligand>
</feature>
<comment type="PTM">
    <text evidence="6 7">An intermediate of this reaction is the autophosphorylated ppk in which a phosphate is covalently linked to a histidine residue through a N-P bond.</text>
</comment>
<dbReference type="SUPFAM" id="SSF140356">
    <property type="entry name" value="PPK N-terminal domain-like"/>
    <property type="match status" value="1"/>
</dbReference>
<dbReference type="EC" id="2.7.4.1" evidence="6 7"/>
<feature type="domain" description="Polyphosphate kinase middle" evidence="8">
    <location>
        <begin position="126"/>
        <end position="311"/>
    </location>
</feature>
<dbReference type="GO" id="GO:0009358">
    <property type="term" value="C:polyphosphate kinase complex"/>
    <property type="evidence" value="ECO:0007669"/>
    <property type="project" value="InterPro"/>
</dbReference>
<dbReference type="CDD" id="cd09168">
    <property type="entry name" value="PLDc_PaPPK1_C2_like"/>
    <property type="match status" value="1"/>
</dbReference>
<evidence type="ECO:0000259" key="10">
    <source>
        <dbReference type="Pfam" id="PF13090"/>
    </source>
</evidence>
<feature type="domain" description="Polyphosphate kinase N-terminal" evidence="9">
    <location>
        <begin position="11"/>
        <end position="116"/>
    </location>
</feature>
<evidence type="ECO:0000259" key="9">
    <source>
        <dbReference type="Pfam" id="PF13089"/>
    </source>
</evidence>
<dbReference type="AlphaFoldDB" id="A0A840SCY4"/>
<dbReference type="GO" id="GO:0006799">
    <property type="term" value="P:polyphosphate biosynthetic process"/>
    <property type="evidence" value="ECO:0007669"/>
    <property type="project" value="UniProtKB-UniRule"/>
</dbReference>
<dbReference type="InterPro" id="IPR036832">
    <property type="entry name" value="PPK_N_dom_sf"/>
</dbReference>
<feature type="domain" description="Polyphosphate kinase C-terminal" evidence="11">
    <location>
        <begin position="342"/>
        <end position="505"/>
    </location>
</feature>
<keyword evidence="6" id="KW-0479">Metal-binding</keyword>
<dbReference type="GO" id="GO:0008976">
    <property type="term" value="F:polyphosphate kinase activity"/>
    <property type="evidence" value="ECO:0007669"/>
    <property type="project" value="UniProtKB-UniRule"/>
</dbReference>
<dbReference type="InterPro" id="IPR025200">
    <property type="entry name" value="PPK_C_dom2"/>
</dbReference>
<keyword evidence="4 6" id="KW-0418">Kinase</keyword>
<evidence type="ECO:0000259" key="8">
    <source>
        <dbReference type="Pfam" id="PF02503"/>
    </source>
</evidence>
<evidence type="ECO:0000256" key="4">
    <source>
        <dbReference type="ARBA" id="ARBA00022777"/>
    </source>
</evidence>
<protein>
    <recommendedName>
        <fullName evidence="6 7">Polyphosphate kinase</fullName>
        <ecNumber evidence="6 7">2.7.4.1</ecNumber>
    </recommendedName>
    <alternativeName>
        <fullName evidence="6">ATP-polyphosphate phosphotransferase</fullName>
    </alternativeName>
    <alternativeName>
        <fullName evidence="6">Polyphosphoric acid kinase</fullName>
    </alternativeName>
</protein>
<proteinExistence type="inferred from homology"/>
<comment type="caution">
    <text evidence="12">The sequence shown here is derived from an EMBL/GenBank/DDBJ whole genome shotgun (WGS) entry which is preliminary data.</text>
</comment>
<dbReference type="Gene3D" id="3.30.1840.10">
    <property type="entry name" value="Polyphosphate kinase middle domain"/>
    <property type="match status" value="1"/>
</dbReference>
<dbReference type="SUPFAM" id="SSF143724">
    <property type="entry name" value="PHP14-like"/>
    <property type="match status" value="1"/>
</dbReference>
<dbReference type="Pfam" id="PF02503">
    <property type="entry name" value="PP_kinase"/>
    <property type="match status" value="1"/>
</dbReference>
<evidence type="ECO:0000313" key="13">
    <source>
        <dbReference type="Proteomes" id="UP000578697"/>
    </source>
</evidence>
<evidence type="ECO:0000256" key="3">
    <source>
        <dbReference type="ARBA" id="ARBA00022741"/>
    </source>
</evidence>
<dbReference type="PANTHER" id="PTHR30218:SF0">
    <property type="entry name" value="POLYPHOSPHATE KINASE"/>
    <property type="match status" value="1"/>
</dbReference>
<comment type="function">
    <text evidence="6 7">Catalyzes the reversible transfer of the terminal phosphate of ATP to form a long-chain polyphosphate (polyP).</text>
</comment>
<dbReference type="Gene3D" id="1.20.58.310">
    <property type="entry name" value="Polyphosphate kinase N-terminal domain"/>
    <property type="match status" value="1"/>
</dbReference>
<evidence type="ECO:0000256" key="2">
    <source>
        <dbReference type="ARBA" id="ARBA00022679"/>
    </source>
</evidence>
<dbReference type="HAMAP" id="MF_00347">
    <property type="entry name" value="Polyphosphate_kinase"/>
    <property type="match status" value="1"/>
</dbReference>
<organism evidence="12 13">
    <name type="scientific">Treponema rectale</name>
    <dbReference type="NCBI Taxonomy" id="744512"/>
    <lineage>
        <taxon>Bacteria</taxon>
        <taxon>Pseudomonadati</taxon>
        <taxon>Spirochaetota</taxon>
        <taxon>Spirochaetia</taxon>
        <taxon>Spirochaetales</taxon>
        <taxon>Treponemataceae</taxon>
        <taxon>Treponema</taxon>
    </lineage>
</organism>
<evidence type="ECO:0000256" key="7">
    <source>
        <dbReference type="RuleBase" id="RU003800"/>
    </source>
</evidence>
<comment type="similarity">
    <text evidence="6 7">Belongs to the polyphosphate kinase 1 (PPK1) family.</text>
</comment>
<dbReference type="InterPro" id="IPR025198">
    <property type="entry name" value="PPK_N_dom"/>
</dbReference>
<keyword evidence="13" id="KW-1185">Reference proteome</keyword>
<dbReference type="CDD" id="cd09165">
    <property type="entry name" value="PLDc_PaPPK1_C1_like"/>
    <property type="match status" value="1"/>
</dbReference>
<comment type="catalytic activity">
    <reaction evidence="6 7">
        <text>[phosphate](n) + ATP = [phosphate](n+1) + ADP</text>
        <dbReference type="Rhea" id="RHEA:19573"/>
        <dbReference type="Rhea" id="RHEA-COMP:9859"/>
        <dbReference type="Rhea" id="RHEA-COMP:14280"/>
        <dbReference type="ChEBI" id="CHEBI:16838"/>
        <dbReference type="ChEBI" id="CHEBI:30616"/>
        <dbReference type="ChEBI" id="CHEBI:456216"/>
        <dbReference type="EC" id="2.7.4.1"/>
    </reaction>
</comment>
<feature type="active site" description="Phosphohistidine intermediate" evidence="6">
    <location>
        <position position="445"/>
    </location>
</feature>
<feature type="domain" description="Polyphosphate kinase C-terminal" evidence="10">
    <location>
        <begin position="513"/>
        <end position="685"/>
    </location>
</feature>
<feature type="binding site" evidence="6">
    <location>
        <position position="415"/>
    </location>
    <ligand>
        <name>Mg(2+)</name>
        <dbReference type="ChEBI" id="CHEBI:18420"/>
    </ligand>
</feature>
<accession>A0A840SCY4</accession>
<evidence type="ECO:0000313" key="12">
    <source>
        <dbReference type="EMBL" id="MBB5218590.1"/>
    </source>
</evidence>
<dbReference type="PANTHER" id="PTHR30218">
    <property type="entry name" value="POLYPHOSPHATE KINASE"/>
    <property type="match status" value="1"/>
</dbReference>
<dbReference type="SUPFAM" id="SSF56024">
    <property type="entry name" value="Phospholipase D/nuclease"/>
    <property type="match status" value="2"/>
</dbReference>
<dbReference type="GO" id="GO:0046872">
    <property type="term" value="F:metal ion binding"/>
    <property type="evidence" value="ECO:0007669"/>
    <property type="project" value="UniProtKB-KW"/>
</dbReference>
<sequence length="713" mass="81986">MKKKSETNYKYFNRELSWVEFNYRVLLESAKKDLPLFERLKFISIASSNFNEFFQVRIASLKQALKSNPRVTDSNGYNPGVILKKLSTRIHQVVRQAYDILYTEILPECEENRIFYIRPDKYTPAQKSFTEHLFRHDIFPLLTPLRTDGDSFPQPVNLKLHAAFLLKPMENVHHLQNALTANTQTEIAALVPLPAGLERIVWLPSSDGSKQFTTLDDIITCYGKELFSGFSVTETMVFKITRDADFSVNEDDSRNFIQAMQEVLEKRQSSFAVNMVCTTTSEKLLKLIKEKLFLTDDDIYQVPALIDPSTLLGILDIEDSQKFLWPEWKHFNSPDLPKDETCWNTLRQHDVLLHVPYESFDSVKKFIKDACEDPNVLAIKMTLYRTGTGSEIVKSLIHAAKNGKQVTAFVELKARFDEKTNISWAAELEKAGAIVIYGVVNLKVHAKICLVTRKESDGLRQYVHLSTGNYNAKTARLYQDFSLFTANHDISRDATFFFNVISGYSALQTMHHLYMAPVTLKSRLIELIEREISLSTKERPGLIIAKMNSLCHKEIIDALYRASCAGVQIKLNVRGICTLVPGIPGLSENITVVSIIDRYLEHSRVFYFQNDGEEELFLSSADWMDRNLDRRIELMFPITDRNIFKTVKDTLNLYFQDNTHSHTLQKDGTWKSNAPAKKEQSVRVQEVIYKKYKKRNDSSKNIPASEFSVRRNN</sequence>
<dbReference type="GO" id="GO:0005524">
    <property type="term" value="F:ATP binding"/>
    <property type="evidence" value="ECO:0007669"/>
    <property type="project" value="UniProtKB-KW"/>
</dbReference>
<dbReference type="NCBIfam" id="NF003918">
    <property type="entry name" value="PRK05443.1-2"/>
    <property type="match status" value="1"/>
</dbReference>
<dbReference type="Pfam" id="PF13090">
    <property type="entry name" value="PP_kinase_C"/>
    <property type="match status" value="1"/>
</dbReference>
<dbReference type="RefSeq" id="WP_184652038.1">
    <property type="nucleotide sequence ID" value="NZ_JACHFR010000002.1"/>
</dbReference>
<keyword evidence="1 6" id="KW-0597">Phosphoprotein</keyword>
<dbReference type="Pfam" id="PF17941">
    <property type="entry name" value="PP_kinase_C_1"/>
    <property type="match status" value="1"/>
</dbReference>
<dbReference type="InterPro" id="IPR036830">
    <property type="entry name" value="PP_kinase_middle_dom_sf"/>
</dbReference>
<name>A0A840SCY4_9SPIR</name>
<evidence type="ECO:0000256" key="6">
    <source>
        <dbReference type="HAMAP-Rule" id="MF_00347"/>
    </source>
</evidence>
<keyword evidence="3 6" id="KW-0547">Nucleotide-binding</keyword>
<dbReference type="PIRSF" id="PIRSF015589">
    <property type="entry name" value="PP_kinase"/>
    <property type="match status" value="1"/>
</dbReference>
<dbReference type="NCBIfam" id="TIGR03705">
    <property type="entry name" value="poly_P_kin"/>
    <property type="match status" value="1"/>
</dbReference>
<feature type="binding site" evidence="6">
    <location>
        <position position="385"/>
    </location>
    <ligand>
        <name>Mg(2+)</name>
        <dbReference type="ChEBI" id="CHEBI:18420"/>
    </ligand>
</feature>
<dbReference type="InterPro" id="IPR024953">
    <property type="entry name" value="PP_kinase_middle"/>
</dbReference>
<dbReference type="NCBIfam" id="NF003921">
    <property type="entry name" value="PRK05443.2-2"/>
    <property type="match status" value="1"/>
</dbReference>
<dbReference type="InterPro" id="IPR041108">
    <property type="entry name" value="PP_kinase_C_1"/>
</dbReference>
<comment type="cofactor">
    <cofactor evidence="6">
        <name>Mg(2+)</name>
        <dbReference type="ChEBI" id="CHEBI:18420"/>
    </cofactor>
</comment>
<reference evidence="12 13" key="1">
    <citation type="submission" date="2020-08" db="EMBL/GenBank/DDBJ databases">
        <title>Genomic Encyclopedia of Type Strains, Phase IV (KMG-IV): sequencing the most valuable type-strain genomes for metagenomic binning, comparative biology and taxonomic classification.</title>
        <authorList>
            <person name="Goeker M."/>
        </authorList>
    </citation>
    <scope>NUCLEOTIDE SEQUENCE [LARGE SCALE GENOMIC DNA]</scope>
    <source>
        <strain evidence="12 13">DSM 103679</strain>
    </source>
</reference>
<evidence type="ECO:0000256" key="1">
    <source>
        <dbReference type="ARBA" id="ARBA00022553"/>
    </source>
</evidence>
<keyword evidence="2 6" id="KW-0808">Transferase</keyword>
<evidence type="ECO:0000256" key="5">
    <source>
        <dbReference type="ARBA" id="ARBA00022840"/>
    </source>
</evidence>
<dbReference type="EMBL" id="JACHFR010000002">
    <property type="protein sequence ID" value="MBB5218590.1"/>
    <property type="molecule type" value="Genomic_DNA"/>
</dbReference>
<feature type="binding site" evidence="6">
    <location>
        <position position="49"/>
    </location>
    <ligand>
        <name>ATP</name>
        <dbReference type="ChEBI" id="CHEBI:30616"/>
    </ligand>
</feature>
<evidence type="ECO:0000259" key="11">
    <source>
        <dbReference type="Pfam" id="PF17941"/>
    </source>
</evidence>
<dbReference type="Proteomes" id="UP000578697">
    <property type="component" value="Unassembled WGS sequence"/>
</dbReference>
<keyword evidence="5 6" id="KW-0067">ATP-binding</keyword>
<feature type="binding site" evidence="6">
    <location>
        <position position="478"/>
    </location>
    <ligand>
        <name>ATP</name>
        <dbReference type="ChEBI" id="CHEBI:30616"/>
    </ligand>
</feature>
<gene>
    <name evidence="6" type="primary">ppk</name>
    <name evidence="12" type="ORF">HNP77_000959</name>
</gene>
<keyword evidence="6" id="KW-0460">Magnesium</keyword>